<name>X1TCG0_9ZZZZ</name>
<dbReference type="Gene3D" id="3.20.20.140">
    <property type="entry name" value="Metal-dependent hydrolases"/>
    <property type="match status" value="1"/>
</dbReference>
<feature type="domain" description="Amidohydrolase-related" evidence="1">
    <location>
        <begin position="30"/>
        <end position="110"/>
    </location>
</feature>
<dbReference type="Pfam" id="PF04909">
    <property type="entry name" value="Amidohydro_2"/>
    <property type="match status" value="1"/>
</dbReference>
<accession>X1TCG0</accession>
<organism evidence="2">
    <name type="scientific">marine sediment metagenome</name>
    <dbReference type="NCBI Taxonomy" id="412755"/>
    <lineage>
        <taxon>unclassified sequences</taxon>
        <taxon>metagenomes</taxon>
        <taxon>ecological metagenomes</taxon>
    </lineage>
</organism>
<reference evidence="2" key="1">
    <citation type="journal article" date="2014" name="Front. Microbiol.">
        <title>High frequency of phylogenetically diverse reductive dehalogenase-homologous genes in deep subseafloor sedimentary metagenomes.</title>
        <authorList>
            <person name="Kawai M."/>
            <person name="Futagami T."/>
            <person name="Toyoda A."/>
            <person name="Takaki Y."/>
            <person name="Nishi S."/>
            <person name="Hori S."/>
            <person name="Arai W."/>
            <person name="Tsubouchi T."/>
            <person name="Morono Y."/>
            <person name="Uchiyama I."/>
            <person name="Ito T."/>
            <person name="Fujiyama A."/>
            <person name="Inagaki F."/>
            <person name="Takami H."/>
        </authorList>
    </citation>
    <scope>NUCLEOTIDE SEQUENCE</scope>
    <source>
        <strain evidence="2">Expedition CK06-06</strain>
    </source>
</reference>
<dbReference type="EMBL" id="BARW01014602">
    <property type="protein sequence ID" value="GAI77729.1"/>
    <property type="molecule type" value="Genomic_DNA"/>
</dbReference>
<proteinExistence type="predicted"/>
<comment type="caution">
    <text evidence="2">The sequence shown here is derived from an EMBL/GenBank/DDBJ whole genome shotgun (WGS) entry which is preliminary data.</text>
</comment>
<dbReference type="PANTHER" id="PTHR43383:SF2">
    <property type="entry name" value="AMIDOHYDROLASE 2 FAMILY PROTEIN"/>
    <property type="match status" value="1"/>
</dbReference>
<dbReference type="SUPFAM" id="SSF51556">
    <property type="entry name" value="Metallo-dependent hydrolases"/>
    <property type="match status" value="1"/>
</dbReference>
<dbReference type="AlphaFoldDB" id="X1TCG0"/>
<dbReference type="PANTHER" id="PTHR43383">
    <property type="entry name" value="NODULIN 6"/>
    <property type="match status" value="1"/>
</dbReference>
<dbReference type="InterPro" id="IPR006680">
    <property type="entry name" value="Amidohydro-rel"/>
</dbReference>
<dbReference type="GO" id="GO:0016787">
    <property type="term" value="F:hydrolase activity"/>
    <property type="evidence" value="ECO:0007669"/>
    <property type="project" value="InterPro"/>
</dbReference>
<sequence>MYEKNDDGKISEIYKKIQKKEGFIDEKEMRRWGNYIVTSLLEYAKKEKMPVQVHTGLATMVETNPLYLMDIMRKFSGVKFDIFHGGYPFHHTIPGILTQRFNAYVDLCWMPILSQSATKRLLYELIEMNCTDKVFAFGGDCENLEGTCGSLLLIKDILAEVLVDFIEAKKFSFSDAVDIGNKMLYENPKRIFSLK</sequence>
<gene>
    <name evidence="2" type="ORF">S12H4_25843</name>
</gene>
<evidence type="ECO:0000313" key="2">
    <source>
        <dbReference type="EMBL" id="GAI77729.1"/>
    </source>
</evidence>
<evidence type="ECO:0000259" key="1">
    <source>
        <dbReference type="Pfam" id="PF04909"/>
    </source>
</evidence>
<dbReference type="InterPro" id="IPR032466">
    <property type="entry name" value="Metal_Hydrolase"/>
</dbReference>
<protein>
    <recommendedName>
        <fullName evidence="1">Amidohydrolase-related domain-containing protein</fullName>
    </recommendedName>
</protein>